<dbReference type="Gene3D" id="3.60.21.10">
    <property type="match status" value="1"/>
</dbReference>
<evidence type="ECO:0000256" key="4">
    <source>
        <dbReference type="ARBA" id="ARBA00025742"/>
    </source>
</evidence>
<keyword evidence="7" id="KW-1185">Reference proteome</keyword>
<sequence length="254" mass="28964">MRIAFLTDMHLGADGELVQGVDVRQNFLRALETVAELKPTCLVLGGDICDTKGDPAIYAWVRKQIDLLPFPNYVIAGNHDDSVIMAEVFNKRHDLTSGELYYALPLEGRPALFLDSSKGEFSATQWDWLHEYFLALRDNNIVIFMHHPPLPADVQFMDRKYAFRQSDEFLELVRDLPCHVTVVCGHYHVEKVVQRGNLLVLLTPSTFYQLQQDTPEFAVDNYRIGIREINLTTHGTNSTVVYLEPASINQRVTQ</sequence>
<dbReference type="GO" id="GO:0046872">
    <property type="term" value="F:metal ion binding"/>
    <property type="evidence" value="ECO:0007669"/>
    <property type="project" value="UniProtKB-KW"/>
</dbReference>
<dbReference type="AlphaFoldDB" id="A0A2K8Z4P4"/>
<evidence type="ECO:0000313" key="6">
    <source>
        <dbReference type="EMBL" id="AUD04842.1"/>
    </source>
</evidence>
<dbReference type="SUPFAM" id="SSF56300">
    <property type="entry name" value="Metallo-dependent phosphatases"/>
    <property type="match status" value="1"/>
</dbReference>
<evidence type="ECO:0000313" key="7">
    <source>
        <dbReference type="Proteomes" id="UP000232883"/>
    </source>
</evidence>
<dbReference type="KEGG" id="spir:CWM47_25170"/>
<dbReference type="InterPro" id="IPR029052">
    <property type="entry name" value="Metallo-depent_PP-like"/>
</dbReference>
<dbReference type="OrthoDB" id="9816081at2"/>
<proteinExistence type="inferred from homology"/>
<reference evidence="6 7" key="1">
    <citation type="submission" date="2017-11" db="EMBL/GenBank/DDBJ databases">
        <title>Taxonomic description and genome sequences of Spirosoma HA7 sp. nov., isolated from pollen microhabitat of Corylus avellana.</title>
        <authorList>
            <person name="Ambika Manirajan B."/>
            <person name="Suarez C."/>
            <person name="Ratering S."/>
            <person name="Geissler-Plaum R."/>
            <person name="Cardinale M."/>
            <person name="Sylvia S."/>
        </authorList>
    </citation>
    <scope>NUCLEOTIDE SEQUENCE [LARGE SCALE GENOMIC DNA]</scope>
    <source>
        <strain evidence="6 7">HA7</strain>
    </source>
</reference>
<protein>
    <submittedName>
        <fullName evidence="6">Metallophosphoesterase</fullName>
    </submittedName>
</protein>
<gene>
    <name evidence="6" type="ORF">CWM47_25170</name>
</gene>
<keyword evidence="2" id="KW-0378">Hydrolase</keyword>
<evidence type="ECO:0000259" key="5">
    <source>
        <dbReference type="Pfam" id="PF00149"/>
    </source>
</evidence>
<evidence type="ECO:0000256" key="2">
    <source>
        <dbReference type="ARBA" id="ARBA00022801"/>
    </source>
</evidence>
<keyword evidence="3" id="KW-0408">Iron</keyword>
<comment type="similarity">
    <text evidence="4">Belongs to the cyclic nucleotide phosphodiesterase class-III family.</text>
</comment>
<dbReference type="PANTHER" id="PTHR42988:SF2">
    <property type="entry name" value="CYCLIC NUCLEOTIDE PHOSPHODIESTERASE CBUA0032-RELATED"/>
    <property type="match status" value="1"/>
</dbReference>
<dbReference type="InterPro" id="IPR004843">
    <property type="entry name" value="Calcineurin-like_PHP"/>
</dbReference>
<dbReference type="PANTHER" id="PTHR42988">
    <property type="entry name" value="PHOSPHOHYDROLASE"/>
    <property type="match status" value="1"/>
</dbReference>
<dbReference type="Proteomes" id="UP000232883">
    <property type="component" value="Chromosome"/>
</dbReference>
<dbReference type="GO" id="GO:0016787">
    <property type="term" value="F:hydrolase activity"/>
    <property type="evidence" value="ECO:0007669"/>
    <property type="project" value="UniProtKB-KW"/>
</dbReference>
<evidence type="ECO:0000256" key="1">
    <source>
        <dbReference type="ARBA" id="ARBA00022723"/>
    </source>
</evidence>
<name>A0A2K8Z4P4_9BACT</name>
<dbReference type="EMBL" id="CP025096">
    <property type="protein sequence ID" value="AUD04842.1"/>
    <property type="molecule type" value="Genomic_DNA"/>
</dbReference>
<accession>A0A2K8Z4P4</accession>
<feature type="domain" description="Calcineurin-like phosphoesterase" evidence="5">
    <location>
        <begin position="1"/>
        <end position="189"/>
    </location>
</feature>
<dbReference type="Pfam" id="PF00149">
    <property type="entry name" value="Metallophos"/>
    <property type="match status" value="1"/>
</dbReference>
<evidence type="ECO:0000256" key="3">
    <source>
        <dbReference type="ARBA" id="ARBA00023004"/>
    </source>
</evidence>
<dbReference type="RefSeq" id="WP_100991065.1">
    <property type="nucleotide sequence ID" value="NZ_CP025096.1"/>
</dbReference>
<keyword evidence="1" id="KW-0479">Metal-binding</keyword>
<organism evidence="6 7">
    <name type="scientific">Spirosoma pollinicola</name>
    <dbReference type="NCBI Taxonomy" id="2057025"/>
    <lineage>
        <taxon>Bacteria</taxon>
        <taxon>Pseudomonadati</taxon>
        <taxon>Bacteroidota</taxon>
        <taxon>Cytophagia</taxon>
        <taxon>Cytophagales</taxon>
        <taxon>Cytophagaceae</taxon>
        <taxon>Spirosoma</taxon>
    </lineage>
</organism>
<dbReference type="InterPro" id="IPR050884">
    <property type="entry name" value="CNP_phosphodiesterase-III"/>
</dbReference>